<dbReference type="PRINTS" id="PR00463">
    <property type="entry name" value="EP450I"/>
</dbReference>
<evidence type="ECO:0000256" key="4">
    <source>
        <dbReference type="ARBA" id="ARBA00022723"/>
    </source>
</evidence>
<dbReference type="GO" id="GO:0005506">
    <property type="term" value="F:iron ion binding"/>
    <property type="evidence" value="ECO:0007669"/>
    <property type="project" value="InterPro"/>
</dbReference>
<evidence type="ECO:0000256" key="9">
    <source>
        <dbReference type="RuleBase" id="RU000461"/>
    </source>
</evidence>
<evidence type="ECO:0000256" key="1">
    <source>
        <dbReference type="ARBA" id="ARBA00001971"/>
    </source>
</evidence>
<evidence type="ECO:0000256" key="7">
    <source>
        <dbReference type="ARBA" id="ARBA00023033"/>
    </source>
</evidence>
<dbReference type="PRINTS" id="PR00385">
    <property type="entry name" value="P450"/>
</dbReference>
<dbReference type="PANTHER" id="PTHR24305:SF210">
    <property type="entry name" value="CYTOCHROME P450 MONOOXYGENASE ASQL-RELATED"/>
    <property type="match status" value="1"/>
</dbReference>
<dbReference type="FunFam" id="1.10.630.10:FF:000047">
    <property type="entry name" value="Cytochrome P450 monooxygenase"/>
    <property type="match status" value="1"/>
</dbReference>
<keyword evidence="5 9" id="KW-0560">Oxidoreductase</keyword>
<protein>
    <submittedName>
        <fullName evidence="11">Cytochrome P450</fullName>
    </submittedName>
</protein>
<sequence>MEIPAIADKFGQSIIYALFCTCVCLFVGNVVYNLWFHPLARFPGPKWNTFSNLPVSYALLRGTYPFYLNSLHERYGDVVRIRPNALSFSGSQAAKDILTNKTGRGQLQKDQEIYSKNPNGFYSILSVPSDTDHSRYRRLLSHGFSEKAIREQESVVNEYVDLLIRKLHKRAKDGPQDMVAWFNWTTFDLIGDLTFDRSFDCLENEVYHEWIPFVFGGLKAVLVLSELRRYPLVVPLLTLIFRKQLLQSRRKGQKFTKERVDHRIASSTDRLDFLGHILRHDGRETEMSRGEIEATSSILVLGGSETTATLLSGTVFYLLQNTHVKQKLIAEIRESFKNEDEINMTTVNGLPYLLATLEEAMRIYPPVTLGSPRVVGEEGTVIGGYQVPPKTAVIDSQYAASHSSRNFRNPESFVPERWLDDPTFESDDKAASHPFSLGPRNCIGRNLAYAEMRVILARLIWNFDLESAADTSTWIKRSKVFSLWEKPPLMVFLKSVVRE</sequence>
<dbReference type="InterPro" id="IPR002401">
    <property type="entry name" value="Cyt_P450_E_grp-I"/>
</dbReference>
<dbReference type="OrthoDB" id="1470350at2759"/>
<dbReference type="AlphaFoldDB" id="A0A2J6QYH9"/>
<feature type="transmembrane region" description="Helical" evidence="10">
    <location>
        <begin position="14"/>
        <end position="36"/>
    </location>
</feature>
<dbReference type="PROSITE" id="PS00086">
    <property type="entry name" value="CYTOCHROME_P450"/>
    <property type="match status" value="1"/>
</dbReference>
<dbReference type="PANTHER" id="PTHR24305">
    <property type="entry name" value="CYTOCHROME P450"/>
    <property type="match status" value="1"/>
</dbReference>
<keyword evidence="3 8" id="KW-0349">Heme</keyword>
<comment type="similarity">
    <text evidence="2 9">Belongs to the cytochrome P450 family.</text>
</comment>
<dbReference type="InterPro" id="IPR001128">
    <property type="entry name" value="Cyt_P450"/>
</dbReference>
<dbReference type="Proteomes" id="UP000235786">
    <property type="component" value="Unassembled WGS sequence"/>
</dbReference>
<keyword evidence="10" id="KW-1133">Transmembrane helix</keyword>
<dbReference type="CDD" id="cd11058">
    <property type="entry name" value="CYP60B-like"/>
    <property type="match status" value="1"/>
</dbReference>
<dbReference type="InterPro" id="IPR050121">
    <property type="entry name" value="Cytochrome_P450_monoxygenase"/>
</dbReference>
<accession>A0A2J6QYH9</accession>
<organism evidence="11 12">
    <name type="scientific">Hyaloscypha variabilis (strain UAMH 11265 / GT02V1 / F)</name>
    <name type="common">Meliniomyces variabilis</name>
    <dbReference type="NCBI Taxonomy" id="1149755"/>
    <lineage>
        <taxon>Eukaryota</taxon>
        <taxon>Fungi</taxon>
        <taxon>Dikarya</taxon>
        <taxon>Ascomycota</taxon>
        <taxon>Pezizomycotina</taxon>
        <taxon>Leotiomycetes</taxon>
        <taxon>Helotiales</taxon>
        <taxon>Hyaloscyphaceae</taxon>
        <taxon>Hyaloscypha</taxon>
        <taxon>Hyaloscypha variabilis</taxon>
    </lineage>
</organism>
<keyword evidence="4 8" id="KW-0479">Metal-binding</keyword>
<reference evidence="11 12" key="1">
    <citation type="submission" date="2016-04" db="EMBL/GenBank/DDBJ databases">
        <title>A degradative enzymes factory behind the ericoid mycorrhizal symbiosis.</title>
        <authorList>
            <consortium name="DOE Joint Genome Institute"/>
            <person name="Martino E."/>
            <person name="Morin E."/>
            <person name="Grelet G."/>
            <person name="Kuo A."/>
            <person name="Kohler A."/>
            <person name="Daghino S."/>
            <person name="Barry K."/>
            <person name="Choi C."/>
            <person name="Cichocki N."/>
            <person name="Clum A."/>
            <person name="Copeland A."/>
            <person name="Hainaut M."/>
            <person name="Haridas S."/>
            <person name="Labutti K."/>
            <person name="Lindquist E."/>
            <person name="Lipzen A."/>
            <person name="Khouja H.-R."/>
            <person name="Murat C."/>
            <person name="Ohm R."/>
            <person name="Olson A."/>
            <person name="Spatafora J."/>
            <person name="Veneault-Fourrey C."/>
            <person name="Henrissat B."/>
            <person name="Grigoriev I."/>
            <person name="Martin F."/>
            <person name="Perotto S."/>
        </authorList>
    </citation>
    <scope>NUCLEOTIDE SEQUENCE [LARGE SCALE GENOMIC DNA]</scope>
    <source>
        <strain evidence="11 12">F</strain>
    </source>
</reference>
<dbReference type="Gene3D" id="1.10.630.10">
    <property type="entry name" value="Cytochrome P450"/>
    <property type="match status" value="1"/>
</dbReference>
<evidence type="ECO:0000256" key="6">
    <source>
        <dbReference type="ARBA" id="ARBA00023004"/>
    </source>
</evidence>
<feature type="binding site" description="axial binding residue" evidence="8">
    <location>
        <position position="442"/>
    </location>
    <ligand>
        <name>heme</name>
        <dbReference type="ChEBI" id="CHEBI:30413"/>
    </ligand>
    <ligandPart>
        <name>Fe</name>
        <dbReference type="ChEBI" id="CHEBI:18248"/>
    </ligandPart>
</feature>
<evidence type="ECO:0000313" key="12">
    <source>
        <dbReference type="Proteomes" id="UP000235786"/>
    </source>
</evidence>
<keyword evidence="6 8" id="KW-0408">Iron</keyword>
<dbReference type="GO" id="GO:0020037">
    <property type="term" value="F:heme binding"/>
    <property type="evidence" value="ECO:0007669"/>
    <property type="project" value="InterPro"/>
</dbReference>
<dbReference type="EMBL" id="KZ613963">
    <property type="protein sequence ID" value="PMD31320.1"/>
    <property type="molecule type" value="Genomic_DNA"/>
</dbReference>
<dbReference type="GO" id="GO:0009403">
    <property type="term" value="P:toxin biosynthetic process"/>
    <property type="evidence" value="ECO:0007669"/>
    <property type="project" value="UniProtKB-ARBA"/>
</dbReference>
<gene>
    <name evidence="11" type="ORF">L207DRAFT_472715</name>
</gene>
<evidence type="ECO:0000256" key="5">
    <source>
        <dbReference type="ARBA" id="ARBA00023002"/>
    </source>
</evidence>
<keyword evidence="10" id="KW-0812">Transmembrane</keyword>
<evidence type="ECO:0000256" key="8">
    <source>
        <dbReference type="PIRSR" id="PIRSR602401-1"/>
    </source>
</evidence>
<keyword evidence="12" id="KW-1185">Reference proteome</keyword>
<keyword evidence="10" id="KW-0472">Membrane</keyword>
<proteinExistence type="inferred from homology"/>
<dbReference type="GO" id="GO:0004497">
    <property type="term" value="F:monooxygenase activity"/>
    <property type="evidence" value="ECO:0007669"/>
    <property type="project" value="UniProtKB-KW"/>
</dbReference>
<comment type="cofactor">
    <cofactor evidence="1 8">
        <name>heme</name>
        <dbReference type="ChEBI" id="CHEBI:30413"/>
    </cofactor>
</comment>
<name>A0A2J6QYH9_HYAVF</name>
<dbReference type="InterPro" id="IPR036396">
    <property type="entry name" value="Cyt_P450_sf"/>
</dbReference>
<dbReference type="Pfam" id="PF00067">
    <property type="entry name" value="p450"/>
    <property type="match status" value="1"/>
</dbReference>
<dbReference type="STRING" id="1149755.A0A2J6QYH9"/>
<evidence type="ECO:0000256" key="2">
    <source>
        <dbReference type="ARBA" id="ARBA00010617"/>
    </source>
</evidence>
<keyword evidence="7 9" id="KW-0503">Monooxygenase</keyword>
<dbReference type="SUPFAM" id="SSF48264">
    <property type="entry name" value="Cytochrome P450"/>
    <property type="match status" value="1"/>
</dbReference>
<dbReference type="InterPro" id="IPR017972">
    <property type="entry name" value="Cyt_P450_CS"/>
</dbReference>
<evidence type="ECO:0000256" key="3">
    <source>
        <dbReference type="ARBA" id="ARBA00022617"/>
    </source>
</evidence>
<dbReference type="GO" id="GO:0016705">
    <property type="term" value="F:oxidoreductase activity, acting on paired donors, with incorporation or reduction of molecular oxygen"/>
    <property type="evidence" value="ECO:0007669"/>
    <property type="project" value="InterPro"/>
</dbReference>
<evidence type="ECO:0000256" key="10">
    <source>
        <dbReference type="SAM" id="Phobius"/>
    </source>
</evidence>
<evidence type="ECO:0000313" key="11">
    <source>
        <dbReference type="EMBL" id="PMD31320.1"/>
    </source>
</evidence>